<reference evidence="1" key="1">
    <citation type="journal article" date="2014" name="Front. Microbiol.">
        <title>High frequency of phylogenetically diverse reductive dehalogenase-homologous genes in deep subseafloor sedimentary metagenomes.</title>
        <authorList>
            <person name="Kawai M."/>
            <person name="Futagami T."/>
            <person name="Toyoda A."/>
            <person name="Takaki Y."/>
            <person name="Nishi S."/>
            <person name="Hori S."/>
            <person name="Arai W."/>
            <person name="Tsubouchi T."/>
            <person name="Morono Y."/>
            <person name="Uchiyama I."/>
            <person name="Ito T."/>
            <person name="Fujiyama A."/>
            <person name="Inagaki F."/>
            <person name="Takami H."/>
        </authorList>
    </citation>
    <scope>NUCLEOTIDE SEQUENCE</scope>
    <source>
        <strain evidence="1">Expedition CK06-06</strain>
    </source>
</reference>
<dbReference type="EMBL" id="BARW01023893">
    <property type="protein sequence ID" value="GAI88087.1"/>
    <property type="molecule type" value="Genomic_DNA"/>
</dbReference>
<comment type="caution">
    <text evidence="1">The sequence shown here is derived from an EMBL/GenBank/DDBJ whole genome shotgun (WGS) entry which is preliminary data.</text>
</comment>
<sequence>MVIRNLNIFKNINYKQFKENYLSVLGIKDIREALISFNAIAPKEEGDQEPKYYQEGLFLPI</sequence>
<dbReference type="AlphaFoldDB" id="X1S4X4"/>
<accession>X1S4X4</accession>
<gene>
    <name evidence="1" type="ORF">S12H4_39525</name>
</gene>
<organism evidence="1">
    <name type="scientific">marine sediment metagenome</name>
    <dbReference type="NCBI Taxonomy" id="412755"/>
    <lineage>
        <taxon>unclassified sequences</taxon>
        <taxon>metagenomes</taxon>
        <taxon>ecological metagenomes</taxon>
    </lineage>
</organism>
<name>X1S4X4_9ZZZZ</name>
<proteinExistence type="predicted"/>
<evidence type="ECO:0000313" key="1">
    <source>
        <dbReference type="EMBL" id="GAI88087.1"/>
    </source>
</evidence>
<protein>
    <submittedName>
        <fullName evidence="1">Uncharacterized protein</fullName>
    </submittedName>
</protein>